<evidence type="ECO:0000313" key="2">
    <source>
        <dbReference type="EMBL" id="MFD1984579.1"/>
    </source>
</evidence>
<dbReference type="Proteomes" id="UP001597405">
    <property type="component" value="Unassembled WGS sequence"/>
</dbReference>
<gene>
    <name evidence="2" type="ORF">ACFSOZ_18610</name>
</gene>
<reference evidence="3" key="1">
    <citation type="journal article" date="2019" name="Int. J. Syst. Evol. Microbiol.">
        <title>The Global Catalogue of Microorganisms (GCM) 10K type strain sequencing project: providing services to taxonomists for standard genome sequencing and annotation.</title>
        <authorList>
            <consortium name="The Broad Institute Genomics Platform"/>
            <consortium name="The Broad Institute Genome Sequencing Center for Infectious Disease"/>
            <person name="Wu L."/>
            <person name="Ma J."/>
        </authorList>
    </citation>
    <scope>NUCLEOTIDE SEQUENCE [LARGE SCALE GENOMIC DNA]</scope>
    <source>
        <strain evidence="3">CGMCC 1.16225</strain>
    </source>
</reference>
<dbReference type="Pfam" id="PF06508">
    <property type="entry name" value="QueC"/>
    <property type="match status" value="1"/>
</dbReference>
<organism evidence="2 3">
    <name type="scientific">Mesorhizobium newzealandense</name>
    <dbReference type="NCBI Taxonomy" id="1300302"/>
    <lineage>
        <taxon>Bacteria</taxon>
        <taxon>Pseudomonadati</taxon>
        <taxon>Pseudomonadota</taxon>
        <taxon>Alphaproteobacteria</taxon>
        <taxon>Hyphomicrobiales</taxon>
        <taxon>Phyllobacteriaceae</taxon>
        <taxon>Mesorhizobium</taxon>
    </lineage>
</organism>
<accession>A0ABW4UCE4</accession>
<sequence>MGSGIESTSPSDTHLSRAFEETFPLALPIARDHLIDMAMLGQVSDIALKRDVESATSRARRKRAGNQIPSCLAATYCSSTSRPSYCRKRAKYVVTGVCRDGSFGLPGTVGYYIWAMQLALNLGLDKHFVIRMPLMGIDKAQTWSWQSDWEARFW</sequence>
<comment type="caution">
    <text evidence="2">The sequence shown here is derived from an EMBL/GenBank/DDBJ whole genome shotgun (WGS) entry which is preliminary data.</text>
</comment>
<dbReference type="InterPro" id="IPR018317">
    <property type="entry name" value="QueC"/>
</dbReference>
<dbReference type="SUPFAM" id="SSF52402">
    <property type="entry name" value="Adenine nucleotide alpha hydrolases-like"/>
    <property type="match status" value="1"/>
</dbReference>
<keyword evidence="2" id="KW-0436">Ligase</keyword>
<evidence type="ECO:0000256" key="1">
    <source>
        <dbReference type="ARBA" id="ARBA00022785"/>
    </source>
</evidence>
<keyword evidence="3" id="KW-1185">Reference proteome</keyword>
<name>A0ABW4UCE4_9HYPH</name>
<dbReference type="InterPro" id="IPR014729">
    <property type="entry name" value="Rossmann-like_a/b/a_fold"/>
</dbReference>
<dbReference type="EC" id="6.3.4.20" evidence="2"/>
<keyword evidence="1" id="KW-0671">Queuosine biosynthesis</keyword>
<protein>
    <submittedName>
        <fullName evidence="2">7-cyano-7-deazaguanine synthase</fullName>
        <ecNumber evidence="2">6.3.4.20</ecNumber>
    </submittedName>
</protein>
<dbReference type="Gene3D" id="3.40.50.620">
    <property type="entry name" value="HUPs"/>
    <property type="match status" value="1"/>
</dbReference>
<dbReference type="EMBL" id="JBHUGZ010000012">
    <property type="protein sequence ID" value="MFD1984579.1"/>
    <property type="molecule type" value="Genomic_DNA"/>
</dbReference>
<dbReference type="GO" id="GO:0016874">
    <property type="term" value="F:ligase activity"/>
    <property type="evidence" value="ECO:0007669"/>
    <property type="project" value="UniProtKB-KW"/>
</dbReference>
<proteinExistence type="predicted"/>
<dbReference type="RefSeq" id="WP_379100359.1">
    <property type="nucleotide sequence ID" value="NZ_JBHUGZ010000012.1"/>
</dbReference>
<evidence type="ECO:0000313" key="3">
    <source>
        <dbReference type="Proteomes" id="UP001597405"/>
    </source>
</evidence>